<dbReference type="STRING" id="66851.MBORA_20130"/>
<evidence type="ECO:0000313" key="2">
    <source>
        <dbReference type="EMBL" id="KZX09951.1"/>
    </source>
</evidence>
<evidence type="ECO:0000313" key="3">
    <source>
        <dbReference type="Proteomes" id="UP000077428"/>
    </source>
</evidence>
<keyword evidence="1" id="KW-0812">Transmembrane</keyword>
<organism evidence="2 3">
    <name type="scientific">Methanobrevibacter oralis</name>
    <dbReference type="NCBI Taxonomy" id="66851"/>
    <lineage>
        <taxon>Archaea</taxon>
        <taxon>Methanobacteriati</taxon>
        <taxon>Methanobacteriota</taxon>
        <taxon>Methanomada group</taxon>
        <taxon>Methanobacteria</taxon>
        <taxon>Methanobacteriales</taxon>
        <taxon>Methanobacteriaceae</taxon>
        <taxon>Methanobrevibacter</taxon>
    </lineage>
</organism>
<comment type="caution">
    <text evidence="2">The sequence shown here is derived from an EMBL/GenBank/DDBJ whole genome shotgun (WGS) entry which is preliminary data.</text>
</comment>
<proteinExistence type="predicted"/>
<accession>A0A165YWH8</accession>
<dbReference type="Proteomes" id="UP000077428">
    <property type="component" value="Unassembled WGS sequence"/>
</dbReference>
<feature type="transmembrane region" description="Helical" evidence="1">
    <location>
        <begin position="235"/>
        <end position="260"/>
    </location>
</feature>
<feature type="transmembrane region" description="Helical" evidence="1">
    <location>
        <begin position="40"/>
        <end position="59"/>
    </location>
</feature>
<keyword evidence="1" id="KW-1133">Transmembrane helix</keyword>
<dbReference type="EMBL" id="LWMU01000136">
    <property type="protein sequence ID" value="KZX09951.1"/>
    <property type="molecule type" value="Genomic_DNA"/>
</dbReference>
<reference evidence="3" key="1">
    <citation type="journal article" date="2016" name="Genome Announc.">
        <title>Draft Genome Sequences of Methanobrevibacter curvatus DSM11111, Methanobrevibacter cuticularis DSM11139, Methanobrevibacter filiformis DSM11501, and Methanobrevibacter oralis DSM7256.</title>
        <authorList>
            <person name="Poehlein A."/>
            <person name="Seedorf H."/>
        </authorList>
    </citation>
    <scope>NUCLEOTIDE SEQUENCE [LARGE SCALE GENOMIC DNA]</scope>
    <source>
        <strain evidence="3">DSM 7256 / JCM 30027 / ZR</strain>
    </source>
</reference>
<dbReference type="PATRIC" id="fig|66851.6.peg.2206"/>
<gene>
    <name evidence="2" type="ORF">MBORA_20130</name>
</gene>
<dbReference type="AlphaFoldDB" id="A0A165YWH8"/>
<feature type="transmembrane region" description="Helical" evidence="1">
    <location>
        <begin position="6"/>
        <end position="28"/>
    </location>
</feature>
<name>A0A165YWH8_METOA</name>
<evidence type="ECO:0000256" key="1">
    <source>
        <dbReference type="SAM" id="Phobius"/>
    </source>
</evidence>
<sequence>MVCEFMDFITATIYIILFVIMMVFVFSIGMLRRYMPRKEVILVLVVAFLIGSIGGAFFLDPIYDELPSVVSSIEKNMPGNEETLYLDFSSSVDAVELEKNLSGTEGFKLYNETGITFTMWAFSEVEQSYFEEIIGNIDSHYTNYTVNKSGVINISIEDNYTAAQALKSFSDWYKLVYGGTMTYAQVHAVLVVDSSSLDTFEENLLERGIVASRIDGPIQDSINATNSSMFTNYEFILICGGVGVVVSVIGIFFESFVIGWRKFKKFLREKRKR</sequence>
<keyword evidence="3" id="KW-1185">Reference proteome</keyword>
<protein>
    <submittedName>
        <fullName evidence="2">Uncharacterized protein</fullName>
    </submittedName>
</protein>
<keyword evidence="1" id="KW-0472">Membrane</keyword>